<dbReference type="SUPFAM" id="SSF51230">
    <property type="entry name" value="Single hybrid motif"/>
    <property type="match status" value="1"/>
</dbReference>
<dbReference type="GO" id="GO:0006094">
    <property type="term" value="P:gluconeogenesis"/>
    <property type="evidence" value="ECO:0007669"/>
    <property type="project" value="TreeGrafter"/>
</dbReference>
<name>A0A7V7FZN2_9GAMM</name>
<dbReference type="InterPro" id="IPR011053">
    <property type="entry name" value="Single_hybrid_motif"/>
</dbReference>
<dbReference type="SUPFAM" id="SSF89000">
    <property type="entry name" value="post-HMGL domain-like"/>
    <property type="match status" value="1"/>
</dbReference>
<dbReference type="Pfam" id="PF00364">
    <property type="entry name" value="Biotin_lipoyl"/>
    <property type="match status" value="1"/>
</dbReference>
<feature type="region of interest" description="Disordered" evidence="2">
    <location>
        <begin position="460"/>
        <end position="501"/>
    </location>
</feature>
<dbReference type="CDD" id="cd06850">
    <property type="entry name" value="biotinyl_domain"/>
    <property type="match status" value="1"/>
</dbReference>
<dbReference type="Pfam" id="PF00682">
    <property type="entry name" value="HMGL-like"/>
    <property type="match status" value="1"/>
</dbReference>
<dbReference type="SUPFAM" id="SSF51569">
    <property type="entry name" value="Aldolase"/>
    <property type="match status" value="1"/>
</dbReference>
<dbReference type="GO" id="GO:0008948">
    <property type="term" value="F:oxaloacetate decarboxylase activity"/>
    <property type="evidence" value="ECO:0007669"/>
    <property type="project" value="InterPro"/>
</dbReference>
<dbReference type="FunFam" id="2.40.50.100:FF:000003">
    <property type="entry name" value="Acetyl-CoA carboxylase biotin carboxyl carrier protein"/>
    <property type="match status" value="1"/>
</dbReference>
<dbReference type="EMBL" id="VTPY01000004">
    <property type="protein sequence ID" value="KAA0012068.1"/>
    <property type="molecule type" value="Genomic_DNA"/>
</dbReference>
<sequence length="616" mass="66264">MSETKRPLGITDVVLRDAHQSLFATRMRLDDMLPIAEKLDRVGFWSLESWGGATFDACIRYLGEDPWERIRALKEVMPNTPQQMLLRGQNLLGYRHYADDVVDRFVERARTNGVDVFRVFDAMNDPRNLERAIQAVRKVGGHAQGTISYTVSPVHTLDSWVELAEAIADMGADSLAIKDMAGLLAPYDAFELVSRLKQRLTIPLHLHCHATTGLSTATIVKAVEAGIDNVDTAISSMSMTYGHSPTESVVAILQGTERDTHLDLELLEDIAGYFREVRKKYAAFEGSLKGIDSRILIAQVPGGMLTNMEGQLKEQGAGDRLDDVLAEIPRVREDLGFIPLVTPTSQIVGTQAVMNVMMGERYKSISKEVQALLKGEYGAAPAPFDKTLQSRVLEGGEPITGRPADLLEPEMERLAAELKEKAKADGLRLAEGEREVDDVLTYALFPQIGLKFLKNRGNPEAFEPAPQAPGREAAAAAGLPAKKGEDKPPAPQAGAPAGPETYTVTVNGQRYVVEVAEGGEIAQVQSGGAPSPGASRVSHDEGSAPSTGEAITAPLAGNIFKVNVRPGDTVQAGDVVIILEAMKMETEVRAASAGTVAEVKVGEGDSVAVGDTLIVL</sequence>
<dbReference type="InterPro" id="IPR000891">
    <property type="entry name" value="PYR_CT"/>
</dbReference>
<dbReference type="InterPro" id="IPR055268">
    <property type="entry name" value="PCB-like"/>
</dbReference>
<keyword evidence="6" id="KW-1185">Reference proteome</keyword>
<keyword evidence="1" id="KW-0092">Biotin</keyword>
<evidence type="ECO:0000256" key="1">
    <source>
        <dbReference type="ARBA" id="ARBA00023267"/>
    </source>
</evidence>
<evidence type="ECO:0000313" key="6">
    <source>
        <dbReference type="Proteomes" id="UP000486760"/>
    </source>
</evidence>
<organism evidence="5 6">
    <name type="scientific">Billgrantia pellis</name>
    <dbReference type="NCBI Taxonomy" id="2606936"/>
    <lineage>
        <taxon>Bacteria</taxon>
        <taxon>Pseudomonadati</taxon>
        <taxon>Pseudomonadota</taxon>
        <taxon>Gammaproteobacteria</taxon>
        <taxon>Oceanospirillales</taxon>
        <taxon>Halomonadaceae</taxon>
        <taxon>Billgrantia</taxon>
    </lineage>
</organism>
<dbReference type="PANTHER" id="PTHR43778">
    <property type="entry name" value="PYRUVATE CARBOXYLASE"/>
    <property type="match status" value="1"/>
</dbReference>
<reference evidence="5 6" key="1">
    <citation type="submission" date="2019-08" db="EMBL/GenBank/DDBJ databases">
        <title>Bioinformatics analysis of the strain L3 and L5.</title>
        <authorList>
            <person name="Li X."/>
        </authorList>
    </citation>
    <scope>NUCLEOTIDE SEQUENCE [LARGE SCALE GENOMIC DNA]</scope>
    <source>
        <strain evidence="5 6">L5</strain>
    </source>
</reference>
<feature type="compositionally biased region" description="Low complexity" evidence="2">
    <location>
        <begin position="463"/>
        <end position="481"/>
    </location>
</feature>
<dbReference type="PANTHER" id="PTHR43778:SF2">
    <property type="entry name" value="PYRUVATE CARBOXYLASE, MITOCHONDRIAL"/>
    <property type="match status" value="1"/>
</dbReference>
<feature type="domain" description="Lipoyl-binding" evidence="3">
    <location>
        <begin position="541"/>
        <end position="616"/>
    </location>
</feature>
<evidence type="ECO:0000313" key="5">
    <source>
        <dbReference type="EMBL" id="KAA0012068.1"/>
    </source>
</evidence>
<evidence type="ECO:0000259" key="4">
    <source>
        <dbReference type="PROSITE" id="PS50991"/>
    </source>
</evidence>
<dbReference type="Proteomes" id="UP000486760">
    <property type="component" value="Unassembled WGS sequence"/>
</dbReference>
<dbReference type="RefSeq" id="WP_149328629.1">
    <property type="nucleotide sequence ID" value="NZ_VTPY01000004.1"/>
</dbReference>
<comment type="caution">
    <text evidence="5">The sequence shown here is derived from an EMBL/GenBank/DDBJ whole genome shotgun (WGS) entry which is preliminary data.</text>
</comment>
<dbReference type="GO" id="GO:0006814">
    <property type="term" value="P:sodium ion transport"/>
    <property type="evidence" value="ECO:0007669"/>
    <property type="project" value="InterPro"/>
</dbReference>
<protein>
    <submittedName>
        <fullName evidence="5">Oxaloacetate decarboxylase subunit alpha</fullName>
    </submittedName>
</protein>
<dbReference type="PROSITE" id="PS50991">
    <property type="entry name" value="PYR_CT"/>
    <property type="match status" value="1"/>
</dbReference>
<feature type="domain" description="Pyruvate carboxyltransferase" evidence="4">
    <location>
        <begin position="8"/>
        <end position="268"/>
    </location>
</feature>
<dbReference type="NCBIfam" id="NF010643">
    <property type="entry name" value="PRK14040.1"/>
    <property type="match status" value="1"/>
</dbReference>
<evidence type="ECO:0000256" key="2">
    <source>
        <dbReference type="SAM" id="MobiDB-lite"/>
    </source>
</evidence>
<evidence type="ECO:0000259" key="3">
    <source>
        <dbReference type="PROSITE" id="PS50968"/>
    </source>
</evidence>
<gene>
    <name evidence="5" type="primary">oadA</name>
    <name evidence="5" type="ORF">F0A17_12340</name>
</gene>
<dbReference type="Pfam" id="PF02436">
    <property type="entry name" value="PYC_OADA"/>
    <property type="match status" value="1"/>
</dbReference>
<accession>A0A7V7FZN2</accession>
<dbReference type="InterPro" id="IPR000089">
    <property type="entry name" value="Biotin_lipoyl"/>
</dbReference>
<dbReference type="InterPro" id="IPR003379">
    <property type="entry name" value="Carboxylase_cons_dom"/>
</dbReference>
<dbReference type="InterPro" id="IPR005776">
    <property type="entry name" value="OadA"/>
</dbReference>
<dbReference type="NCBIfam" id="TIGR01108">
    <property type="entry name" value="oadA"/>
    <property type="match status" value="1"/>
</dbReference>
<dbReference type="Gene3D" id="2.40.50.100">
    <property type="match status" value="1"/>
</dbReference>
<dbReference type="PROSITE" id="PS00188">
    <property type="entry name" value="BIOTIN"/>
    <property type="match status" value="1"/>
</dbReference>
<feature type="region of interest" description="Disordered" evidence="2">
    <location>
        <begin position="523"/>
        <end position="549"/>
    </location>
</feature>
<dbReference type="Gene3D" id="3.20.20.70">
    <property type="entry name" value="Aldolase class I"/>
    <property type="match status" value="1"/>
</dbReference>
<dbReference type="PROSITE" id="PS50968">
    <property type="entry name" value="BIOTINYL_LIPOYL"/>
    <property type="match status" value="1"/>
</dbReference>
<dbReference type="InterPro" id="IPR001882">
    <property type="entry name" value="Biotin_BS"/>
</dbReference>
<dbReference type="GO" id="GO:0004736">
    <property type="term" value="F:pyruvate carboxylase activity"/>
    <property type="evidence" value="ECO:0007669"/>
    <property type="project" value="UniProtKB-ARBA"/>
</dbReference>
<dbReference type="AlphaFoldDB" id="A0A7V7FZN2"/>
<proteinExistence type="predicted"/>
<dbReference type="CDD" id="cd07937">
    <property type="entry name" value="DRE_TIM_PC_TC_5S"/>
    <property type="match status" value="1"/>
</dbReference>
<dbReference type="GO" id="GO:0005737">
    <property type="term" value="C:cytoplasm"/>
    <property type="evidence" value="ECO:0007669"/>
    <property type="project" value="TreeGrafter"/>
</dbReference>
<dbReference type="NCBIfam" id="NF006761">
    <property type="entry name" value="PRK09282.1"/>
    <property type="match status" value="1"/>
</dbReference>
<dbReference type="InterPro" id="IPR013785">
    <property type="entry name" value="Aldolase_TIM"/>
</dbReference>